<dbReference type="AlphaFoldDB" id="A0AAV9B4Q8"/>
<feature type="domain" description="UBA" evidence="2">
    <location>
        <begin position="83"/>
        <end position="121"/>
    </location>
</feature>
<sequence length="131" mass="14279">MPSSSNVTPEIIKPLADGGLLVSGPPVKLPQSESPLTASYPLIDLSVPPLESTPLSFDPPQLPPPMTTASHEPSGFNTDGIDSMEESLLKELDEMGFKEINLNKEILRLNEYNLEQSLDHLCGISEWDSLH</sequence>
<dbReference type="InterPro" id="IPR056893">
    <property type="entry name" value="UBA_Nbr1_C"/>
</dbReference>
<reference evidence="3" key="1">
    <citation type="journal article" date="2023" name="Nat. Commun.">
        <title>Diploid and tetraploid genomes of Acorus and the evolution of monocots.</title>
        <authorList>
            <person name="Ma L."/>
            <person name="Liu K.W."/>
            <person name="Li Z."/>
            <person name="Hsiao Y.Y."/>
            <person name="Qi Y."/>
            <person name="Fu T."/>
            <person name="Tang G.D."/>
            <person name="Zhang D."/>
            <person name="Sun W.H."/>
            <person name="Liu D.K."/>
            <person name="Li Y."/>
            <person name="Chen G.Z."/>
            <person name="Liu X.D."/>
            <person name="Liao X.Y."/>
            <person name="Jiang Y.T."/>
            <person name="Yu X."/>
            <person name="Hao Y."/>
            <person name="Huang J."/>
            <person name="Zhao X.W."/>
            <person name="Ke S."/>
            <person name="Chen Y.Y."/>
            <person name="Wu W.L."/>
            <person name="Hsu J.L."/>
            <person name="Lin Y.F."/>
            <person name="Huang M.D."/>
            <person name="Li C.Y."/>
            <person name="Huang L."/>
            <person name="Wang Z.W."/>
            <person name="Zhao X."/>
            <person name="Zhong W.Y."/>
            <person name="Peng D.H."/>
            <person name="Ahmad S."/>
            <person name="Lan S."/>
            <person name="Zhang J.S."/>
            <person name="Tsai W.C."/>
            <person name="Van de Peer Y."/>
            <person name="Liu Z.J."/>
        </authorList>
    </citation>
    <scope>NUCLEOTIDE SEQUENCE</scope>
    <source>
        <strain evidence="3">SCP</strain>
    </source>
</reference>
<dbReference type="Gene3D" id="1.10.8.10">
    <property type="entry name" value="DNA helicase RuvA subunit, C-terminal domain"/>
    <property type="match status" value="1"/>
</dbReference>
<evidence type="ECO:0000313" key="4">
    <source>
        <dbReference type="Proteomes" id="UP001179952"/>
    </source>
</evidence>
<dbReference type="InterPro" id="IPR015940">
    <property type="entry name" value="UBA"/>
</dbReference>
<evidence type="ECO:0000313" key="3">
    <source>
        <dbReference type="EMBL" id="KAK1271535.1"/>
    </source>
</evidence>
<protein>
    <recommendedName>
        <fullName evidence="2">UBA domain-containing protein</fullName>
    </recommendedName>
</protein>
<gene>
    <name evidence="3" type="ORF">QJS04_geneDACA004317</name>
</gene>
<reference evidence="3" key="2">
    <citation type="submission" date="2023-06" db="EMBL/GenBank/DDBJ databases">
        <authorList>
            <person name="Ma L."/>
            <person name="Liu K.-W."/>
            <person name="Li Z."/>
            <person name="Hsiao Y.-Y."/>
            <person name="Qi Y."/>
            <person name="Fu T."/>
            <person name="Tang G."/>
            <person name="Zhang D."/>
            <person name="Sun W.-H."/>
            <person name="Liu D.-K."/>
            <person name="Li Y."/>
            <person name="Chen G.-Z."/>
            <person name="Liu X.-D."/>
            <person name="Liao X.-Y."/>
            <person name="Jiang Y.-T."/>
            <person name="Yu X."/>
            <person name="Hao Y."/>
            <person name="Huang J."/>
            <person name="Zhao X.-W."/>
            <person name="Ke S."/>
            <person name="Chen Y.-Y."/>
            <person name="Wu W.-L."/>
            <person name="Hsu J.-L."/>
            <person name="Lin Y.-F."/>
            <person name="Huang M.-D."/>
            <person name="Li C.-Y."/>
            <person name="Huang L."/>
            <person name="Wang Z.-W."/>
            <person name="Zhao X."/>
            <person name="Zhong W.-Y."/>
            <person name="Peng D.-H."/>
            <person name="Ahmad S."/>
            <person name="Lan S."/>
            <person name="Zhang J.-S."/>
            <person name="Tsai W.-C."/>
            <person name="Van De Peer Y."/>
            <person name="Liu Z.-J."/>
        </authorList>
    </citation>
    <scope>NUCLEOTIDE SEQUENCE</scope>
    <source>
        <strain evidence="3">SCP</strain>
        <tissue evidence="3">Leaves</tissue>
    </source>
</reference>
<dbReference type="EMBL" id="JAUJYN010000005">
    <property type="protein sequence ID" value="KAK1271535.1"/>
    <property type="molecule type" value="Genomic_DNA"/>
</dbReference>
<organism evidence="3 4">
    <name type="scientific">Acorus gramineus</name>
    <name type="common">Dwarf sweet flag</name>
    <dbReference type="NCBI Taxonomy" id="55184"/>
    <lineage>
        <taxon>Eukaryota</taxon>
        <taxon>Viridiplantae</taxon>
        <taxon>Streptophyta</taxon>
        <taxon>Embryophyta</taxon>
        <taxon>Tracheophyta</taxon>
        <taxon>Spermatophyta</taxon>
        <taxon>Magnoliopsida</taxon>
        <taxon>Liliopsida</taxon>
        <taxon>Acoraceae</taxon>
        <taxon>Acorus</taxon>
    </lineage>
</organism>
<feature type="region of interest" description="Disordered" evidence="1">
    <location>
        <begin position="51"/>
        <end position="81"/>
    </location>
</feature>
<evidence type="ECO:0000259" key="2">
    <source>
        <dbReference type="PROSITE" id="PS50030"/>
    </source>
</evidence>
<keyword evidence="4" id="KW-1185">Reference proteome</keyword>
<dbReference type="PANTHER" id="PTHR20930">
    <property type="entry name" value="OVARIAN CARCINOMA ANTIGEN CA125-RELATED"/>
    <property type="match status" value="1"/>
</dbReference>
<dbReference type="Proteomes" id="UP001179952">
    <property type="component" value="Unassembled WGS sequence"/>
</dbReference>
<proteinExistence type="predicted"/>
<dbReference type="PANTHER" id="PTHR20930:SF0">
    <property type="entry name" value="PROTEIN ILRUN"/>
    <property type="match status" value="1"/>
</dbReference>
<feature type="compositionally biased region" description="Polar residues" evidence="1">
    <location>
        <begin position="67"/>
        <end position="77"/>
    </location>
</feature>
<comment type="caution">
    <text evidence="3">The sequence shown here is derived from an EMBL/GenBank/DDBJ whole genome shotgun (WGS) entry which is preliminary data.</text>
</comment>
<accession>A0AAV9B4Q8</accession>
<dbReference type="Pfam" id="PF24932">
    <property type="entry name" value="UBA_NBR1_C"/>
    <property type="match status" value="1"/>
</dbReference>
<dbReference type="PROSITE" id="PS50030">
    <property type="entry name" value="UBA"/>
    <property type="match status" value="1"/>
</dbReference>
<name>A0AAV9B4Q8_ACOGR</name>
<feature type="region of interest" description="Disordered" evidence="1">
    <location>
        <begin position="1"/>
        <end position="20"/>
    </location>
</feature>
<evidence type="ECO:0000256" key="1">
    <source>
        <dbReference type="SAM" id="MobiDB-lite"/>
    </source>
</evidence>